<dbReference type="RefSeq" id="WP_171469719.1">
    <property type="nucleotide sequence ID" value="NZ_CP053452.2"/>
</dbReference>
<protein>
    <recommendedName>
        <fullName evidence="4">PEP-CTERM protein-sorting domain-containing protein</fullName>
    </recommendedName>
</protein>
<proteinExistence type="predicted"/>
<dbReference type="Proteomes" id="UP000503447">
    <property type="component" value="Chromosome"/>
</dbReference>
<name>A0A6M5YHV2_9BACT</name>
<sequence length="252" mass="25369">MKRPRLVPLVRGVLVAIATCAATSSARADLTLEFGSGSQTYTASVANGTSATSVTVGDFTVAYTVHFAEVPSYVFGIPGGYADTLSLDVTAVKGSTSGASNNLSFDLINTGLATPFPEGPAGYTLLTSYVTANSVSGSSGTQVGTDEIYSSPPMAPLQLSSGTFTYGAAPNGGAIAFDFLNGIGAPFYSLETRGAEIDAVNGGSVGFTASAQIIFVPEPSGVTAALTGFPCMGLVLALGHRLRRAGQVATAA</sequence>
<evidence type="ECO:0000313" key="2">
    <source>
        <dbReference type="EMBL" id="QJW93548.1"/>
    </source>
</evidence>
<accession>A0A6M5YHV2</accession>
<gene>
    <name evidence="2" type="ORF">FTUN_1055</name>
</gene>
<reference evidence="3" key="1">
    <citation type="submission" date="2020-05" db="EMBL/GenBank/DDBJ databases">
        <title>Frigoriglobus tundricola gen. nov., sp. nov., a psychrotolerant cellulolytic planctomycete of the family Gemmataceae with two divergent copies of 16S rRNA gene.</title>
        <authorList>
            <person name="Kulichevskaya I.S."/>
            <person name="Ivanova A.A."/>
            <person name="Naumoff D.G."/>
            <person name="Beletsky A.V."/>
            <person name="Rijpstra W.I.C."/>
            <person name="Sinninghe Damste J.S."/>
            <person name="Mardanov A.V."/>
            <person name="Ravin N.V."/>
            <person name="Dedysh S.N."/>
        </authorList>
    </citation>
    <scope>NUCLEOTIDE SEQUENCE [LARGE SCALE GENOMIC DNA]</scope>
    <source>
        <strain evidence="3">PL17</strain>
    </source>
</reference>
<dbReference type="EMBL" id="CP053452">
    <property type="protein sequence ID" value="QJW93548.1"/>
    <property type="molecule type" value="Genomic_DNA"/>
</dbReference>
<dbReference type="AlphaFoldDB" id="A0A6M5YHV2"/>
<organism evidence="2 3">
    <name type="scientific">Frigoriglobus tundricola</name>
    <dbReference type="NCBI Taxonomy" id="2774151"/>
    <lineage>
        <taxon>Bacteria</taxon>
        <taxon>Pseudomonadati</taxon>
        <taxon>Planctomycetota</taxon>
        <taxon>Planctomycetia</taxon>
        <taxon>Gemmatales</taxon>
        <taxon>Gemmataceae</taxon>
        <taxon>Frigoriglobus</taxon>
    </lineage>
</organism>
<keyword evidence="1" id="KW-0732">Signal</keyword>
<dbReference type="KEGG" id="ftj:FTUN_1055"/>
<evidence type="ECO:0000313" key="3">
    <source>
        <dbReference type="Proteomes" id="UP000503447"/>
    </source>
</evidence>
<evidence type="ECO:0008006" key="4">
    <source>
        <dbReference type="Google" id="ProtNLM"/>
    </source>
</evidence>
<feature type="chain" id="PRO_5027029067" description="PEP-CTERM protein-sorting domain-containing protein" evidence="1">
    <location>
        <begin position="29"/>
        <end position="252"/>
    </location>
</feature>
<feature type="signal peptide" evidence="1">
    <location>
        <begin position="1"/>
        <end position="28"/>
    </location>
</feature>
<keyword evidence="3" id="KW-1185">Reference proteome</keyword>
<evidence type="ECO:0000256" key="1">
    <source>
        <dbReference type="SAM" id="SignalP"/>
    </source>
</evidence>